<sequence length="155" mass="17896">MIQQACFICSVFVMVVQRKRGLTEDEVLDEDSKISDNVNSELDLTVNPEDKFCSNRRYTLAMNQQSDISDEMETLDPEDKSLHPTSRHHGNKYFYRCTVLYFDVILVSGNEIFQGPFASDRAERDKVSVIMSNSHVFERFLFIDVGSLLEDRNLV</sequence>
<evidence type="ECO:0000313" key="1">
    <source>
        <dbReference type="EMBL" id="KAK2713015.1"/>
    </source>
</evidence>
<reference evidence="1" key="1">
    <citation type="submission" date="2023-07" db="EMBL/GenBank/DDBJ databases">
        <title>Chromosome-level genome assembly of Artemia franciscana.</title>
        <authorList>
            <person name="Jo E."/>
        </authorList>
    </citation>
    <scope>NUCLEOTIDE SEQUENCE</scope>
    <source>
        <tissue evidence="1">Whole body</tissue>
    </source>
</reference>
<accession>A0AA88HP14</accession>
<evidence type="ECO:0000313" key="2">
    <source>
        <dbReference type="Proteomes" id="UP001187531"/>
    </source>
</evidence>
<keyword evidence="2" id="KW-1185">Reference proteome</keyword>
<comment type="caution">
    <text evidence="1">The sequence shown here is derived from an EMBL/GenBank/DDBJ whole genome shotgun (WGS) entry which is preliminary data.</text>
</comment>
<dbReference type="Proteomes" id="UP001187531">
    <property type="component" value="Unassembled WGS sequence"/>
</dbReference>
<dbReference type="EMBL" id="JAVRJZ010000015">
    <property type="protein sequence ID" value="KAK2713015.1"/>
    <property type="molecule type" value="Genomic_DNA"/>
</dbReference>
<gene>
    <name evidence="1" type="ORF">QYM36_011649</name>
</gene>
<proteinExistence type="predicted"/>
<dbReference type="AlphaFoldDB" id="A0AA88HP14"/>
<organism evidence="1 2">
    <name type="scientific">Artemia franciscana</name>
    <name type="common">Brine shrimp</name>
    <name type="synonym">Artemia sanfranciscana</name>
    <dbReference type="NCBI Taxonomy" id="6661"/>
    <lineage>
        <taxon>Eukaryota</taxon>
        <taxon>Metazoa</taxon>
        <taxon>Ecdysozoa</taxon>
        <taxon>Arthropoda</taxon>
        <taxon>Crustacea</taxon>
        <taxon>Branchiopoda</taxon>
        <taxon>Anostraca</taxon>
        <taxon>Artemiidae</taxon>
        <taxon>Artemia</taxon>
    </lineage>
</organism>
<protein>
    <submittedName>
        <fullName evidence="1">Uncharacterized protein</fullName>
    </submittedName>
</protein>
<name>A0AA88HP14_ARTSF</name>